<keyword evidence="18" id="KW-1185">Reference proteome</keyword>
<dbReference type="SUPFAM" id="SSF81321">
    <property type="entry name" value="Family A G protein-coupled receptor-like"/>
    <property type="match status" value="1"/>
</dbReference>
<dbReference type="GO" id="GO:0016493">
    <property type="term" value="F:C-C chemokine receptor activity"/>
    <property type="evidence" value="ECO:0007669"/>
    <property type="project" value="TreeGrafter"/>
</dbReference>
<evidence type="ECO:0000256" key="13">
    <source>
        <dbReference type="RuleBase" id="RU000688"/>
    </source>
</evidence>
<keyword evidence="6 13" id="KW-0297">G-protein coupled receptor</keyword>
<dbReference type="AlphaFoldDB" id="A0A9Q1I5J8"/>
<dbReference type="GO" id="GO:0030593">
    <property type="term" value="P:neutrophil chemotaxis"/>
    <property type="evidence" value="ECO:0007669"/>
    <property type="project" value="TreeGrafter"/>
</dbReference>
<keyword evidence="4 13" id="KW-0812">Transmembrane</keyword>
<dbReference type="InterPro" id="IPR000174">
    <property type="entry name" value="Chemokine_CXCR_1/2"/>
</dbReference>
<evidence type="ECO:0000256" key="12">
    <source>
        <dbReference type="ARBA" id="ARBA00034130"/>
    </source>
</evidence>
<feature type="transmembrane region" description="Helical" evidence="15">
    <location>
        <begin position="101"/>
        <end position="121"/>
    </location>
</feature>
<keyword evidence="10" id="KW-0325">Glycoprotein</keyword>
<evidence type="ECO:0000256" key="9">
    <source>
        <dbReference type="ARBA" id="ARBA00023170"/>
    </source>
</evidence>
<feature type="transmembrane region" description="Helical" evidence="15">
    <location>
        <begin position="343"/>
        <end position="367"/>
    </location>
</feature>
<dbReference type="PROSITE" id="PS50262">
    <property type="entry name" value="G_PROTEIN_RECEP_F1_2"/>
    <property type="match status" value="1"/>
</dbReference>
<evidence type="ECO:0000256" key="4">
    <source>
        <dbReference type="ARBA" id="ARBA00022692"/>
    </source>
</evidence>
<comment type="caution">
    <text evidence="17">The sequence shown here is derived from an EMBL/GenBank/DDBJ whole genome shotgun (WGS) entry which is preliminary data.</text>
</comment>
<gene>
    <name evidence="17" type="ORF">COCON_G00050900</name>
</gene>
<keyword evidence="7 15" id="KW-0472">Membrane</keyword>
<evidence type="ECO:0000256" key="7">
    <source>
        <dbReference type="ARBA" id="ARBA00023136"/>
    </source>
</evidence>
<evidence type="ECO:0000256" key="2">
    <source>
        <dbReference type="ARBA" id="ARBA00022475"/>
    </source>
</evidence>
<dbReference type="Pfam" id="PF00001">
    <property type="entry name" value="7tm_1"/>
    <property type="match status" value="1"/>
</dbReference>
<feature type="transmembrane region" description="Helical" evidence="15">
    <location>
        <begin position="211"/>
        <end position="231"/>
    </location>
</feature>
<feature type="transmembrane region" description="Helical" evidence="15">
    <location>
        <begin position="302"/>
        <end position="323"/>
    </location>
</feature>
<evidence type="ECO:0000256" key="14">
    <source>
        <dbReference type="SAM" id="MobiDB-lite"/>
    </source>
</evidence>
<dbReference type="InterPro" id="IPR042172">
    <property type="entry name" value="Adenosylhomocyst_ase-like_sf"/>
</dbReference>
<accession>A0A9Q1I5J8</accession>
<dbReference type="GO" id="GO:0006955">
    <property type="term" value="P:immune response"/>
    <property type="evidence" value="ECO:0007669"/>
    <property type="project" value="TreeGrafter"/>
</dbReference>
<feature type="transmembrane region" description="Helical" evidence="15">
    <location>
        <begin position="169"/>
        <end position="190"/>
    </location>
</feature>
<dbReference type="SUPFAM" id="SSF52283">
    <property type="entry name" value="Formate/glycerate dehydrogenase catalytic domain-like"/>
    <property type="match status" value="1"/>
</dbReference>
<dbReference type="Pfam" id="PF05221">
    <property type="entry name" value="AdoHcyase"/>
    <property type="match status" value="1"/>
</dbReference>
<feature type="transmembrane region" description="Helical" evidence="15">
    <location>
        <begin position="133"/>
        <end position="163"/>
    </location>
</feature>
<feature type="compositionally biased region" description="Polar residues" evidence="14">
    <location>
        <begin position="392"/>
        <end position="408"/>
    </location>
</feature>
<comment type="similarity">
    <text evidence="13">Belongs to the G-protein coupled receptor 1 family.</text>
</comment>
<dbReference type="InterPro" id="IPR000276">
    <property type="entry name" value="GPCR_Rhodpsn"/>
</dbReference>
<evidence type="ECO:0000313" key="18">
    <source>
        <dbReference type="Proteomes" id="UP001152803"/>
    </source>
</evidence>
<dbReference type="GO" id="GO:0016494">
    <property type="term" value="F:C-X-C chemokine receptor activity"/>
    <property type="evidence" value="ECO:0007669"/>
    <property type="project" value="InterPro"/>
</dbReference>
<evidence type="ECO:0000256" key="11">
    <source>
        <dbReference type="ARBA" id="ARBA00023224"/>
    </source>
</evidence>
<evidence type="ECO:0000313" key="17">
    <source>
        <dbReference type="EMBL" id="KAJ8282571.1"/>
    </source>
</evidence>
<dbReference type="InterPro" id="IPR050119">
    <property type="entry name" value="CCR1-9-like"/>
</dbReference>
<sequence length="408" mass="45091">MYGLTQPLKGACITGCLHMTLQTAVLIEPLHALGAESKKRSLGMNDLTEINLSLFEEDFSEFYDLLNGSDYVSNQTFEVDSRTVTCEASDWTRLLGPAVCAFYVLVFLLAIPGNCVVGLVISSGKRPFLPFDLYLIHLAVADALLALTLPFWATAAVAGWVFGNTVCKLLGLVQEATFYSSILFLACISADRYQVVVRAVEARRESRQGRCWAACFAVWAVGGALSLPALFNESFRPGGSEVAVCTEYYDPDSAAWWRLATRVLRHLLGFLLPLAFMLVCYGRTAARLLHTQGSQKRRAVRMMAAVLVAFFACWAPYHLSLMVDTLLRAGLFPYGCTARTSVYVALFSTQSVGLLHCCINPILYAFVGERFRRNLRKLLEKKGVLERARPPQSGQHTSQSSENTSTFL</sequence>
<reference evidence="17" key="1">
    <citation type="journal article" date="2023" name="Science">
        <title>Genome structures resolve the early diversification of teleost fishes.</title>
        <authorList>
            <person name="Parey E."/>
            <person name="Louis A."/>
            <person name="Montfort J."/>
            <person name="Bouchez O."/>
            <person name="Roques C."/>
            <person name="Iampietro C."/>
            <person name="Lluch J."/>
            <person name="Castinel A."/>
            <person name="Donnadieu C."/>
            <person name="Desvignes T."/>
            <person name="Floi Bucao C."/>
            <person name="Jouanno E."/>
            <person name="Wen M."/>
            <person name="Mejri S."/>
            <person name="Dirks R."/>
            <person name="Jansen H."/>
            <person name="Henkel C."/>
            <person name="Chen W.J."/>
            <person name="Zahm M."/>
            <person name="Cabau C."/>
            <person name="Klopp C."/>
            <person name="Thompson A.W."/>
            <person name="Robinson-Rechavi M."/>
            <person name="Braasch I."/>
            <person name="Lecointre G."/>
            <person name="Bobe J."/>
            <person name="Postlethwait J.H."/>
            <person name="Berthelot C."/>
            <person name="Roest Crollius H."/>
            <person name="Guiguen Y."/>
        </authorList>
    </citation>
    <scope>NUCLEOTIDE SEQUENCE</scope>
    <source>
        <strain evidence="17">Concon-B</strain>
    </source>
</reference>
<organism evidence="17 18">
    <name type="scientific">Conger conger</name>
    <name type="common">Conger eel</name>
    <name type="synonym">Muraena conger</name>
    <dbReference type="NCBI Taxonomy" id="82655"/>
    <lineage>
        <taxon>Eukaryota</taxon>
        <taxon>Metazoa</taxon>
        <taxon>Chordata</taxon>
        <taxon>Craniata</taxon>
        <taxon>Vertebrata</taxon>
        <taxon>Euteleostomi</taxon>
        <taxon>Actinopterygii</taxon>
        <taxon>Neopterygii</taxon>
        <taxon>Teleostei</taxon>
        <taxon>Anguilliformes</taxon>
        <taxon>Congridae</taxon>
        <taxon>Conger</taxon>
    </lineage>
</organism>
<name>A0A9Q1I5J8_CONCO</name>
<feature type="transmembrane region" description="Helical" evidence="15">
    <location>
        <begin position="263"/>
        <end position="281"/>
    </location>
</feature>
<evidence type="ECO:0000256" key="15">
    <source>
        <dbReference type="SAM" id="Phobius"/>
    </source>
</evidence>
<evidence type="ECO:0000256" key="6">
    <source>
        <dbReference type="ARBA" id="ARBA00023040"/>
    </source>
</evidence>
<evidence type="ECO:0000256" key="10">
    <source>
        <dbReference type="ARBA" id="ARBA00023180"/>
    </source>
</evidence>
<keyword evidence="9 13" id="KW-0675">Receptor</keyword>
<dbReference type="InterPro" id="IPR017452">
    <property type="entry name" value="GPCR_Rhodpsn_7TM"/>
</dbReference>
<feature type="domain" description="G-protein coupled receptors family 1 profile" evidence="16">
    <location>
        <begin position="113"/>
        <end position="364"/>
    </location>
</feature>
<evidence type="ECO:0000256" key="5">
    <source>
        <dbReference type="ARBA" id="ARBA00022989"/>
    </source>
</evidence>
<keyword evidence="2" id="KW-1003">Cell membrane</keyword>
<evidence type="ECO:0000256" key="8">
    <source>
        <dbReference type="ARBA" id="ARBA00023157"/>
    </source>
</evidence>
<dbReference type="OrthoDB" id="9946013at2759"/>
<dbReference type="PROSITE" id="PS00237">
    <property type="entry name" value="G_PROTEIN_RECEP_F1_1"/>
    <property type="match status" value="1"/>
</dbReference>
<keyword evidence="3" id="KW-0145">Chemotaxis</keyword>
<evidence type="ECO:0000256" key="3">
    <source>
        <dbReference type="ARBA" id="ARBA00022500"/>
    </source>
</evidence>
<dbReference type="Proteomes" id="UP001152803">
    <property type="component" value="Unassembled WGS sequence"/>
</dbReference>
<dbReference type="GO" id="GO:0019722">
    <property type="term" value="P:calcium-mediated signaling"/>
    <property type="evidence" value="ECO:0007669"/>
    <property type="project" value="TreeGrafter"/>
</dbReference>
<dbReference type="Gene3D" id="1.20.1070.10">
    <property type="entry name" value="Rhodopsin 7-helix transmembrane proteins"/>
    <property type="match status" value="1"/>
</dbReference>
<comment type="subunit">
    <text evidence="12">Interacts with IL8. Interacts with GNAI2.</text>
</comment>
<dbReference type="Gene3D" id="3.40.50.1480">
    <property type="entry name" value="Adenosylhomocysteinase-like"/>
    <property type="match status" value="1"/>
</dbReference>
<proteinExistence type="inferred from homology"/>
<protein>
    <recommendedName>
        <fullName evidence="16">G-protein coupled receptors family 1 profile domain-containing protein</fullName>
    </recommendedName>
</protein>
<dbReference type="PANTHER" id="PTHR10489:SF930">
    <property type="entry name" value="C-X-C CHEMOKINE RECEPTOR TYPE 1-LIKE"/>
    <property type="match status" value="1"/>
</dbReference>
<dbReference type="PANTHER" id="PTHR10489">
    <property type="entry name" value="CELL ADHESION MOLECULE"/>
    <property type="match status" value="1"/>
</dbReference>
<dbReference type="PRINTS" id="PR00237">
    <property type="entry name" value="GPCRRHODOPSN"/>
</dbReference>
<evidence type="ECO:0000259" key="16">
    <source>
        <dbReference type="PROSITE" id="PS50262"/>
    </source>
</evidence>
<keyword evidence="5 15" id="KW-1133">Transmembrane helix</keyword>
<dbReference type="EMBL" id="JAFJMO010000003">
    <property type="protein sequence ID" value="KAJ8282571.1"/>
    <property type="molecule type" value="Genomic_DNA"/>
</dbReference>
<evidence type="ECO:0000256" key="1">
    <source>
        <dbReference type="ARBA" id="ARBA00004651"/>
    </source>
</evidence>
<keyword evidence="8" id="KW-1015">Disulfide bond</keyword>
<dbReference type="PRINTS" id="PR00427">
    <property type="entry name" value="INTRLEUKIN8R"/>
</dbReference>
<dbReference type="GO" id="GO:0019957">
    <property type="term" value="F:C-C chemokine binding"/>
    <property type="evidence" value="ECO:0007669"/>
    <property type="project" value="TreeGrafter"/>
</dbReference>
<dbReference type="InterPro" id="IPR000043">
    <property type="entry name" value="Adenosylhomocysteinase-like"/>
</dbReference>
<dbReference type="GO" id="GO:0009897">
    <property type="term" value="C:external side of plasma membrane"/>
    <property type="evidence" value="ECO:0007669"/>
    <property type="project" value="TreeGrafter"/>
</dbReference>
<comment type="subcellular location">
    <subcellularLocation>
        <location evidence="1">Cell membrane</location>
        <topology evidence="1">Multi-pass membrane protein</topology>
    </subcellularLocation>
</comment>
<feature type="region of interest" description="Disordered" evidence="14">
    <location>
        <begin position="386"/>
        <end position="408"/>
    </location>
</feature>
<keyword evidence="11 13" id="KW-0807">Transducer</keyword>
<dbReference type="GO" id="GO:0007204">
    <property type="term" value="P:positive regulation of cytosolic calcium ion concentration"/>
    <property type="evidence" value="ECO:0007669"/>
    <property type="project" value="TreeGrafter"/>
</dbReference>